<organism evidence="1 2">
    <name type="scientific">Ostreobium quekettii</name>
    <dbReference type="NCBI Taxonomy" id="121088"/>
    <lineage>
        <taxon>Eukaryota</taxon>
        <taxon>Viridiplantae</taxon>
        <taxon>Chlorophyta</taxon>
        <taxon>core chlorophytes</taxon>
        <taxon>Ulvophyceae</taxon>
        <taxon>TCBD clade</taxon>
        <taxon>Bryopsidales</taxon>
        <taxon>Ostreobineae</taxon>
        <taxon>Ostreobiaceae</taxon>
        <taxon>Ostreobium</taxon>
    </lineage>
</organism>
<dbReference type="Proteomes" id="UP000708148">
    <property type="component" value="Unassembled WGS sequence"/>
</dbReference>
<name>A0A8S1INZ0_9CHLO</name>
<dbReference type="AlphaFoldDB" id="A0A8S1INZ0"/>
<accession>A0A8S1INZ0</accession>
<proteinExistence type="predicted"/>
<evidence type="ECO:0000313" key="1">
    <source>
        <dbReference type="EMBL" id="CAD7696031.1"/>
    </source>
</evidence>
<sequence length="135" mass="15150">MNKVLPLHLPNSDGQSFFAASELCHMAWTFTKCDLHRKTNINPTYGQLIPFPWTLLAVTNHELQNIQSLVSHWAAAGNVAGFYPLLATLARYNLWRLSTDQLIQTVCELLLLGVSAQNRNKYPSLPRKSGTDLNS</sequence>
<protein>
    <submittedName>
        <fullName evidence="1">Uncharacterized protein</fullName>
    </submittedName>
</protein>
<comment type="caution">
    <text evidence="1">The sequence shown here is derived from an EMBL/GenBank/DDBJ whole genome shotgun (WGS) entry which is preliminary data.</text>
</comment>
<keyword evidence="2" id="KW-1185">Reference proteome</keyword>
<dbReference type="EMBL" id="CAJHUC010000426">
    <property type="protein sequence ID" value="CAD7696031.1"/>
    <property type="molecule type" value="Genomic_DNA"/>
</dbReference>
<evidence type="ECO:0000313" key="2">
    <source>
        <dbReference type="Proteomes" id="UP000708148"/>
    </source>
</evidence>
<gene>
    <name evidence="1" type="ORF">OSTQU699_LOCUS1392</name>
</gene>
<reference evidence="1" key="1">
    <citation type="submission" date="2020-12" db="EMBL/GenBank/DDBJ databases">
        <authorList>
            <person name="Iha C."/>
        </authorList>
    </citation>
    <scope>NUCLEOTIDE SEQUENCE</scope>
</reference>